<organism evidence="1 2">
    <name type="scientific">Brevibacillus ruminantium</name>
    <dbReference type="NCBI Taxonomy" id="2950604"/>
    <lineage>
        <taxon>Bacteria</taxon>
        <taxon>Bacillati</taxon>
        <taxon>Bacillota</taxon>
        <taxon>Bacilli</taxon>
        <taxon>Bacillales</taxon>
        <taxon>Paenibacillaceae</taxon>
        <taxon>Brevibacillus</taxon>
    </lineage>
</organism>
<dbReference type="Proteomes" id="UP001056500">
    <property type="component" value="Chromosome"/>
</dbReference>
<sequence length="74" mass="8537">MPNPNDLLKKINEKSKKNLSMDDIKSLARGYKKKDFQDDQKLKELIKKVGKAVGIPLSDDQISKVRKEVKNKIR</sequence>
<evidence type="ECO:0000313" key="1">
    <source>
        <dbReference type="EMBL" id="USG63718.1"/>
    </source>
</evidence>
<dbReference type="InterPro" id="IPR025942">
    <property type="entry name" value="SpoVIF"/>
</dbReference>
<keyword evidence="2" id="KW-1185">Reference proteome</keyword>
<dbReference type="RefSeq" id="WP_251870797.1">
    <property type="nucleotide sequence ID" value="NZ_CP098755.1"/>
</dbReference>
<reference evidence="1" key="1">
    <citation type="submission" date="2022-06" db="EMBL/GenBank/DDBJ databases">
        <title>Genome sequencing of Brevibacillus sp. BB3-R1.</title>
        <authorList>
            <person name="Heo J."/>
            <person name="Lee D."/>
            <person name="Won M."/>
            <person name="Han B.-H."/>
            <person name="Hong S.-B."/>
            <person name="Kwon S.-W."/>
        </authorList>
    </citation>
    <scope>NUCLEOTIDE SEQUENCE</scope>
    <source>
        <strain evidence="1">BB3-R1</strain>
    </source>
</reference>
<gene>
    <name evidence="1" type="ORF">NDK47_16215</name>
</gene>
<evidence type="ECO:0000313" key="2">
    <source>
        <dbReference type="Proteomes" id="UP001056500"/>
    </source>
</evidence>
<dbReference type="Pfam" id="PF14069">
    <property type="entry name" value="SpoVIF"/>
    <property type="match status" value="1"/>
</dbReference>
<accession>A0ABY4W973</accession>
<dbReference type="EMBL" id="CP098755">
    <property type="protein sequence ID" value="USG63718.1"/>
    <property type="molecule type" value="Genomic_DNA"/>
</dbReference>
<proteinExistence type="predicted"/>
<name>A0ABY4W973_9BACL</name>
<protein>
    <submittedName>
        <fullName evidence="1">Stage VI sporulation protein F</fullName>
    </submittedName>
</protein>